<accession>A0A4Y2KHI5</accession>
<proteinExistence type="predicted"/>
<organism evidence="1 2">
    <name type="scientific">Araneus ventricosus</name>
    <name type="common">Orbweaver spider</name>
    <name type="synonym">Epeira ventricosa</name>
    <dbReference type="NCBI Taxonomy" id="182803"/>
    <lineage>
        <taxon>Eukaryota</taxon>
        <taxon>Metazoa</taxon>
        <taxon>Ecdysozoa</taxon>
        <taxon>Arthropoda</taxon>
        <taxon>Chelicerata</taxon>
        <taxon>Arachnida</taxon>
        <taxon>Araneae</taxon>
        <taxon>Araneomorphae</taxon>
        <taxon>Entelegynae</taxon>
        <taxon>Araneoidea</taxon>
        <taxon>Araneidae</taxon>
        <taxon>Araneus</taxon>
    </lineage>
</organism>
<dbReference type="EMBL" id="BGPR01004593">
    <property type="protein sequence ID" value="GBN01206.1"/>
    <property type="molecule type" value="Genomic_DNA"/>
</dbReference>
<dbReference type="AlphaFoldDB" id="A0A4Y2KHI5"/>
<keyword evidence="2" id="KW-1185">Reference proteome</keyword>
<reference evidence="1 2" key="1">
    <citation type="journal article" date="2019" name="Sci. Rep.">
        <title>Orb-weaving spider Araneus ventricosus genome elucidates the spidroin gene catalogue.</title>
        <authorList>
            <person name="Kono N."/>
            <person name="Nakamura H."/>
            <person name="Ohtoshi R."/>
            <person name="Moran D.A.P."/>
            <person name="Shinohara A."/>
            <person name="Yoshida Y."/>
            <person name="Fujiwara M."/>
            <person name="Mori M."/>
            <person name="Tomita M."/>
            <person name="Arakawa K."/>
        </authorList>
    </citation>
    <scope>NUCLEOTIDE SEQUENCE [LARGE SCALE GENOMIC DNA]</scope>
</reference>
<name>A0A4Y2KHI5_ARAVE</name>
<evidence type="ECO:0000313" key="2">
    <source>
        <dbReference type="Proteomes" id="UP000499080"/>
    </source>
</evidence>
<gene>
    <name evidence="1" type="ORF">AVEN_82046_1</name>
</gene>
<protein>
    <submittedName>
        <fullName evidence="1">Uncharacterized protein</fullName>
    </submittedName>
</protein>
<sequence>MFFFLIILTQCQSESVFPPSIKVQNILVLINSQENSLEESSEDCKLLFKKTIFVTLVSEVGSAVYGEHEVSNEDDWERRSARIVSRLKEVDGERARRNEVKIANRTREMEEGQELKYRMENG</sequence>
<evidence type="ECO:0000313" key="1">
    <source>
        <dbReference type="EMBL" id="GBN01206.1"/>
    </source>
</evidence>
<comment type="caution">
    <text evidence="1">The sequence shown here is derived from an EMBL/GenBank/DDBJ whole genome shotgun (WGS) entry which is preliminary data.</text>
</comment>
<dbReference type="Proteomes" id="UP000499080">
    <property type="component" value="Unassembled WGS sequence"/>
</dbReference>